<feature type="active site" description="Proton donor/acceptor" evidence="10">
    <location>
        <position position="410"/>
    </location>
</feature>
<feature type="domain" description="Peptidase M14" evidence="11">
    <location>
        <begin position="100"/>
        <end position="434"/>
    </location>
</feature>
<evidence type="ECO:0000256" key="6">
    <source>
        <dbReference type="ARBA" id="ARBA00022729"/>
    </source>
</evidence>
<proteinExistence type="inferred from homology"/>
<gene>
    <name evidence="12" type="ORF">OBRU01_09301</name>
</gene>
<dbReference type="PRINTS" id="PR00765">
    <property type="entry name" value="CRBOXYPTASEA"/>
</dbReference>
<dbReference type="GO" id="GO:0008270">
    <property type="term" value="F:zinc ion binding"/>
    <property type="evidence" value="ECO:0007669"/>
    <property type="project" value="InterPro"/>
</dbReference>
<keyword evidence="7" id="KW-0378">Hydrolase</keyword>
<evidence type="ECO:0000256" key="9">
    <source>
        <dbReference type="ARBA" id="ARBA00023049"/>
    </source>
</evidence>
<organism evidence="12 13">
    <name type="scientific">Operophtera brumata</name>
    <name type="common">Winter moth</name>
    <name type="synonym">Phalaena brumata</name>
    <dbReference type="NCBI Taxonomy" id="104452"/>
    <lineage>
        <taxon>Eukaryota</taxon>
        <taxon>Metazoa</taxon>
        <taxon>Ecdysozoa</taxon>
        <taxon>Arthropoda</taxon>
        <taxon>Hexapoda</taxon>
        <taxon>Insecta</taxon>
        <taxon>Pterygota</taxon>
        <taxon>Neoptera</taxon>
        <taxon>Endopterygota</taxon>
        <taxon>Lepidoptera</taxon>
        <taxon>Glossata</taxon>
        <taxon>Ditrysia</taxon>
        <taxon>Geometroidea</taxon>
        <taxon>Geometridae</taxon>
        <taxon>Larentiinae</taxon>
        <taxon>Operophtera</taxon>
    </lineage>
</organism>
<feature type="non-terminal residue" evidence="12">
    <location>
        <position position="434"/>
    </location>
</feature>
<dbReference type="Pfam" id="PF00246">
    <property type="entry name" value="Peptidase_M14"/>
    <property type="match status" value="2"/>
</dbReference>
<reference evidence="12 13" key="1">
    <citation type="journal article" date="2015" name="Genome Biol. Evol.">
        <title>The genome of winter moth (Operophtera brumata) provides a genomic perspective on sexual dimorphism and phenology.</title>
        <authorList>
            <person name="Derks M.F."/>
            <person name="Smit S."/>
            <person name="Salis L."/>
            <person name="Schijlen E."/>
            <person name="Bossers A."/>
            <person name="Mateman C."/>
            <person name="Pijl A.S."/>
            <person name="de Ridder D."/>
            <person name="Groenen M.A."/>
            <person name="Visser M.E."/>
            <person name="Megens H.J."/>
        </authorList>
    </citation>
    <scope>NUCLEOTIDE SEQUENCE [LARGE SCALE GENOMIC DNA]</scope>
    <source>
        <strain evidence="12">WM2013NL</strain>
        <tissue evidence="12">Head and thorax</tissue>
    </source>
</reference>
<dbReference type="InterPro" id="IPR057247">
    <property type="entry name" value="CARBOXYPEPT_ZN_2"/>
</dbReference>
<evidence type="ECO:0000313" key="13">
    <source>
        <dbReference type="Proteomes" id="UP000037510"/>
    </source>
</evidence>
<evidence type="ECO:0000256" key="10">
    <source>
        <dbReference type="PROSITE-ProRule" id="PRU01379"/>
    </source>
</evidence>
<evidence type="ECO:0000259" key="11">
    <source>
        <dbReference type="PROSITE" id="PS52035"/>
    </source>
</evidence>
<evidence type="ECO:0000256" key="1">
    <source>
        <dbReference type="ARBA" id="ARBA00001947"/>
    </source>
</evidence>
<dbReference type="PROSITE" id="PS00133">
    <property type="entry name" value="CARBOXYPEPT_ZN_2"/>
    <property type="match status" value="1"/>
</dbReference>
<keyword evidence="6" id="KW-0732">Signal</keyword>
<evidence type="ECO:0000256" key="8">
    <source>
        <dbReference type="ARBA" id="ARBA00022833"/>
    </source>
</evidence>
<dbReference type="STRING" id="104452.A0A0L7LDW6"/>
<comment type="cofactor">
    <cofactor evidence="1">
        <name>Zn(2+)</name>
        <dbReference type="ChEBI" id="CHEBI:29105"/>
    </cofactor>
</comment>
<dbReference type="SMART" id="SM00631">
    <property type="entry name" value="Zn_pept"/>
    <property type="match status" value="1"/>
</dbReference>
<keyword evidence="3 12" id="KW-0121">Carboxypeptidase</keyword>
<dbReference type="EMBL" id="JTDY01001540">
    <property type="protein sequence ID" value="KOB73600.1"/>
    <property type="molecule type" value="Genomic_DNA"/>
</dbReference>
<evidence type="ECO:0000313" key="12">
    <source>
        <dbReference type="EMBL" id="KOB73600.1"/>
    </source>
</evidence>
<dbReference type="Proteomes" id="UP000037510">
    <property type="component" value="Unassembled WGS sequence"/>
</dbReference>
<dbReference type="PANTHER" id="PTHR11705:SF91">
    <property type="entry name" value="FI01817P-RELATED"/>
    <property type="match status" value="1"/>
</dbReference>
<keyword evidence="5" id="KW-0479">Metal-binding</keyword>
<dbReference type="FunFam" id="3.40.630.10:FF:000084">
    <property type="entry name" value="Carboxypeptidase B2"/>
    <property type="match status" value="1"/>
</dbReference>
<evidence type="ECO:0000256" key="5">
    <source>
        <dbReference type="ARBA" id="ARBA00022723"/>
    </source>
</evidence>
<comment type="caution">
    <text evidence="12">The sequence shown here is derived from an EMBL/GenBank/DDBJ whole genome shotgun (WGS) entry which is preliminary data.</text>
</comment>
<keyword evidence="13" id="KW-1185">Reference proteome</keyword>
<protein>
    <submittedName>
        <fullName evidence="12">Molting fluid carboxypeptidase A</fullName>
    </submittedName>
</protein>
<sequence>YNILVKVARKDARYQIWDVRCTTDGQRTFLKNLEIKGDSSMDIRVETQRAMQVEKMLKNRDIHLANIMDEVISLSGVKRMRSPVMLRKKSPSKKFMDWSDYHPLNIVYNFMDSLEIQFPSTCSVIVIGKSVEGRDIKVSRTYQLESSFVFYHQICRSCPLTARFFPISYLIAIYRTTYIYHLLTSSQMLKISNSDATNTGVWLDGAIHPREWISVSVVTYIANYFARQFNNLPKTITNKDWYFVPIVNPDGYHHTHTMDRMWRKNRARSGNTITGVDLNRNFGHFWGKNVSNSSSGDPYHLNYRGPEPFSEPETSAIKDIILYSGTPFKIFLTFHSHSEVIAFPWCFTPDSCADYVNLLEGGTAMAKAIYETSGRMYKVGNFKDIMYYACGTSIDWSYGTARIPFSYLVELRSKQSGFCLPKPEIIECCEEVLS</sequence>
<feature type="non-terminal residue" evidence="12">
    <location>
        <position position="1"/>
    </location>
</feature>
<keyword evidence="4" id="KW-0645">Protease</keyword>
<dbReference type="AlphaFoldDB" id="A0A0L7LDW6"/>
<keyword evidence="8" id="KW-0862">Zinc</keyword>
<comment type="similarity">
    <text evidence="2 10">Belongs to the peptidase M14 family.</text>
</comment>
<evidence type="ECO:0000256" key="2">
    <source>
        <dbReference type="ARBA" id="ARBA00005988"/>
    </source>
</evidence>
<keyword evidence="9" id="KW-0482">Metalloprotease</keyword>
<dbReference type="PROSITE" id="PS52035">
    <property type="entry name" value="PEPTIDASE_M14"/>
    <property type="match status" value="1"/>
</dbReference>
<dbReference type="PANTHER" id="PTHR11705">
    <property type="entry name" value="PROTEASE FAMILY M14 CARBOXYPEPTIDASE A,B"/>
    <property type="match status" value="1"/>
</dbReference>
<evidence type="ECO:0000256" key="4">
    <source>
        <dbReference type="ARBA" id="ARBA00022670"/>
    </source>
</evidence>
<evidence type="ECO:0000256" key="3">
    <source>
        <dbReference type="ARBA" id="ARBA00022645"/>
    </source>
</evidence>
<accession>A0A0L7LDW6</accession>
<dbReference type="InterPro" id="IPR000834">
    <property type="entry name" value="Peptidase_M14"/>
</dbReference>
<dbReference type="GO" id="GO:0005615">
    <property type="term" value="C:extracellular space"/>
    <property type="evidence" value="ECO:0007669"/>
    <property type="project" value="TreeGrafter"/>
</dbReference>
<dbReference type="GO" id="GO:0004181">
    <property type="term" value="F:metallocarboxypeptidase activity"/>
    <property type="evidence" value="ECO:0007669"/>
    <property type="project" value="InterPro"/>
</dbReference>
<dbReference type="GO" id="GO:0006508">
    <property type="term" value="P:proteolysis"/>
    <property type="evidence" value="ECO:0007669"/>
    <property type="project" value="UniProtKB-KW"/>
</dbReference>
<dbReference type="SUPFAM" id="SSF53187">
    <property type="entry name" value="Zn-dependent exopeptidases"/>
    <property type="match status" value="1"/>
</dbReference>
<dbReference type="Gene3D" id="3.40.630.10">
    <property type="entry name" value="Zn peptidases"/>
    <property type="match status" value="1"/>
</dbReference>
<name>A0A0L7LDW6_OPEBR</name>
<evidence type="ECO:0000256" key="7">
    <source>
        <dbReference type="ARBA" id="ARBA00022801"/>
    </source>
</evidence>